<evidence type="ECO:0000259" key="8">
    <source>
        <dbReference type="PROSITE" id="PS50850"/>
    </source>
</evidence>
<evidence type="ECO:0000256" key="6">
    <source>
        <dbReference type="ARBA" id="ARBA00023136"/>
    </source>
</evidence>
<dbReference type="InterPro" id="IPR005828">
    <property type="entry name" value="MFS_sugar_transport-like"/>
</dbReference>
<evidence type="ECO:0000256" key="1">
    <source>
        <dbReference type="ARBA" id="ARBA00004651"/>
    </source>
</evidence>
<name>A0A1B4FR47_9BURK</name>
<dbReference type="EMBL" id="CP013388">
    <property type="protein sequence ID" value="AOJ06140.1"/>
    <property type="molecule type" value="Genomic_DNA"/>
</dbReference>
<feature type="domain" description="Major facilitator superfamily (MFS) profile" evidence="8">
    <location>
        <begin position="1"/>
        <end position="71"/>
    </location>
</feature>
<dbReference type="InterPro" id="IPR020846">
    <property type="entry name" value="MFS_dom"/>
</dbReference>
<evidence type="ECO:0000256" key="7">
    <source>
        <dbReference type="SAM" id="Phobius"/>
    </source>
</evidence>
<keyword evidence="6 7" id="KW-0472">Membrane</keyword>
<evidence type="ECO:0000256" key="3">
    <source>
        <dbReference type="ARBA" id="ARBA00022475"/>
    </source>
</evidence>
<reference evidence="9 10" key="1">
    <citation type="submission" date="2015-12" db="EMBL/GenBank/DDBJ databases">
        <title>Diversity of Burkholderia near neighbor genomes.</title>
        <authorList>
            <person name="Sahl J."/>
            <person name="Wagner D."/>
            <person name="Keim P."/>
        </authorList>
    </citation>
    <scope>NUCLEOTIDE SEQUENCE [LARGE SCALE GENOMIC DNA]</scope>
    <source>
        <strain evidence="9 10">BDU8</strain>
    </source>
</reference>
<evidence type="ECO:0000313" key="9">
    <source>
        <dbReference type="EMBL" id="AOJ06140.1"/>
    </source>
</evidence>
<proteinExistence type="predicted"/>
<evidence type="ECO:0000256" key="5">
    <source>
        <dbReference type="ARBA" id="ARBA00022989"/>
    </source>
</evidence>
<accession>A0A1B4FR47</accession>
<dbReference type="InterPro" id="IPR036259">
    <property type="entry name" value="MFS_trans_sf"/>
</dbReference>
<dbReference type="GO" id="GO:0005886">
    <property type="term" value="C:plasma membrane"/>
    <property type="evidence" value="ECO:0007669"/>
    <property type="project" value="UniProtKB-SubCell"/>
</dbReference>
<sequence length="71" mass="7452">MFGHVGDRYGRKTSLVWTLMLMGASTFAIGLPPTYAQAGFWSPAALVALRLLQGMASGGARIRAGGAGVRR</sequence>
<dbReference type="PANTHER" id="PTHR43045:SF1">
    <property type="entry name" value="SHIKIMATE TRANSPORTER"/>
    <property type="match status" value="1"/>
</dbReference>
<dbReference type="AlphaFoldDB" id="A0A1B4FR47"/>
<organism evidence="9 10">
    <name type="scientific">Burkholderia mayonis</name>
    <dbReference type="NCBI Taxonomy" id="1385591"/>
    <lineage>
        <taxon>Bacteria</taxon>
        <taxon>Pseudomonadati</taxon>
        <taxon>Pseudomonadota</taxon>
        <taxon>Betaproteobacteria</taxon>
        <taxon>Burkholderiales</taxon>
        <taxon>Burkholderiaceae</taxon>
        <taxon>Burkholderia</taxon>
        <taxon>pseudomallei group</taxon>
    </lineage>
</organism>
<evidence type="ECO:0000313" key="10">
    <source>
        <dbReference type="Proteomes" id="UP000067711"/>
    </source>
</evidence>
<comment type="subcellular location">
    <subcellularLocation>
        <location evidence="1">Cell membrane</location>
        <topology evidence="1">Multi-pass membrane protein</topology>
    </subcellularLocation>
</comment>
<dbReference type="PROSITE" id="PS50850">
    <property type="entry name" value="MFS"/>
    <property type="match status" value="1"/>
</dbReference>
<keyword evidence="3" id="KW-1003">Cell membrane</keyword>
<dbReference type="PANTHER" id="PTHR43045">
    <property type="entry name" value="SHIKIMATE TRANSPORTER"/>
    <property type="match status" value="1"/>
</dbReference>
<evidence type="ECO:0000256" key="2">
    <source>
        <dbReference type="ARBA" id="ARBA00022448"/>
    </source>
</evidence>
<keyword evidence="2" id="KW-0813">Transport</keyword>
<evidence type="ECO:0000256" key="4">
    <source>
        <dbReference type="ARBA" id="ARBA00022692"/>
    </source>
</evidence>
<dbReference type="Proteomes" id="UP000067711">
    <property type="component" value="Chromosome 2"/>
</dbReference>
<dbReference type="Gene3D" id="1.20.1250.20">
    <property type="entry name" value="MFS general substrate transporter like domains"/>
    <property type="match status" value="1"/>
</dbReference>
<keyword evidence="5 7" id="KW-1133">Transmembrane helix</keyword>
<dbReference type="GO" id="GO:0022857">
    <property type="term" value="F:transmembrane transporter activity"/>
    <property type="evidence" value="ECO:0007669"/>
    <property type="project" value="InterPro"/>
</dbReference>
<feature type="transmembrane region" description="Helical" evidence="7">
    <location>
        <begin position="12"/>
        <end position="29"/>
    </location>
</feature>
<keyword evidence="4 7" id="KW-0812">Transmembrane</keyword>
<dbReference type="SUPFAM" id="SSF103473">
    <property type="entry name" value="MFS general substrate transporter"/>
    <property type="match status" value="1"/>
</dbReference>
<gene>
    <name evidence="9" type="ORF">WS71_01460</name>
</gene>
<dbReference type="Pfam" id="PF00083">
    <property type="entry name" value="Sugar_tr"/>
    <property type="match status" value="1"/>
</dbReference>
<protein>
    <recommendedName>
        <fullName evidence="8">Major facilitator superfamily (MFS) profile domain-containing protein</fullName>
    </recommendedName>
</protein>